<keyword evidence="7" id="KW-1185">Reference proteome</keyword>
<dbReference type="Proteomes" id="UP001235303">
    <property type="component" value="Unassembled WGS sequence"/>
</dbReference>
<dbReference type="PIRSF" id="PIRSF006232">
    <property type="entry name" value="Pirin"/>
    <property type="match status" value="1"/>
</dbReference>
<dbReference type="PANTHER" id="PTHR43212">
    <property type="entry name" value="QUERCETIN 2,3-DIOXYGENASE"/>
    <property type="match status" value="1"/>
</dbReference>
<dbReference type="Pfam" id="PF02678">
    <property type="entry name" value="Pirin"/>
    <property type="match status" value="1"/>
</dbReference>
<evidence type="ECO:0000256" key="2">
    <source>
        <dbReference type="RuleBase" id="RU003457"/>
    </source>
</evidence>
<feature type="domain" description="Pirin N-terminal" evidence="4">
    <location>
        <begin position="15"/>
        <end position="128"/>
    </location>
</feature>
<reference evidence="6 7" key="1">
    <citation type="submission" date="2023-01" db="EMBL/GenBank/DDBJ databases">
        <title>Novel diversity within Roseofilum (Cyanobacteria; Desertifilaceae) from marine benthic mats with descriptions of four novel species.</title>
        <authorList>
            <person name="Wang Y."/>
            <person name="Berthold D.E."/>
            <person name="Hu J."/>
            <person name="Lefler F.W."/>
            <person name="Laughinghouse H.D. IV."/>
        </authorList>
    </citation>
    <scope>NUCLEOTIDE SEQUENCE [LARGE SCALE GENOMIC DNA]</scope>
    <source>
        <strain evidence="6 7">BLCC-M154</strain>
    </source>
</reference>
<evidence type="ECO:0000313" key="6">
    <source>
        <dbReference type="EMBL" id="MDJ1169241.1"/>
    </source>
</evidence>
<evidence type="ECO:0000259" key="5">
    <source>
        <dbReference type="Pfam" id="PF17954"/>
    </source>
</evidence>
<comment type="caution">
    <text evidence="6">The sequence shown here is derived from an EMBL/GenBank/DDBJ whole genome shotgun (WGS) entry which is preliminary data.</text>
</comment>
<dbReference type="RefSeq" id="WP_283753002.1">
    <property type="nucleotide sequence ID" value="NZ_JAQOSP010000052.1"/>
</dbReference>
<name>A0ABT7AQS0_9CYAN</name>
<dbReference type="InterPro" id="IPR014710">
    <property type="entry name" value="RmlC-like_jellyroll"/>
</dbReference>
<accession>A0ABT7AQS0</accession>
<dbReference type="EMBL" id="JAQOSP010000052">
    <property type="protein sequence ID" value="MDJ1169241.1"/>
    <property type="molecule type" value="Genomic_DNA"/>
</dbReference>
<dbReference type="InterPro" id="IPR003829">
    <property type="entry name" value="Pirin_N_dom"/>
</dbReference>
<organism evidence="6 7">
    <name type="scientific">Roseofilum acuticapitatum BLCC-M154</name>
    <dbReference type="NCBI Taxonomy" id="3022444"/>
    <lineage>
        <taxon>Bacteria</taxon>
        <taxon>Bacillati</taxon>
        <taxon>Cyanobacteriota</taxon>
        <taxon>Cyanophyceae</taxon>
        <taxon>Desertifilales</taxon>
        <taxon>Desertifilaceae</taxon>
        <taxon>Roseofilum</taxon>
        <taxon>Roseofilum acuticapitatum</taxon>
    </lineage>
</organism>
<sequence>MVYAPSKTPQITVRKSSERGQANHGWLKSNHSFSFANYYDPNYQGFRHLLVINEDRIQGGSGFGTHPHRDMEIISYVIDGALEHQDSMGNGSVIRPGDVQIMSAGTGVTHSEYNPSQEDWGHFLQIWILPNQKGLNPGYQQQYFSPESKQNQLRLLVSPDGEQGSVVIHQDAKLFASVLDPGVALAYEFAPERYGWIQMVRGKLSVNGTVLETGDGAAIAHTETLNLQAEDSAEFLLFDLA</sequence>
<gene>
    <name evidence="6" type="ORF">PMG71_07370</name>
</gene>
<dbReference type="CDD" id="cd20311">
    <property type="entry name" value="cupin_Yhhw_C"/>
    <property type="match status" value="1"/>
</dbReference>
<evidence type="ECO:0000259" key="4">
    <source>
        <dbReference type="Pfam" id="PF02678"/>
    </source>
</evidence>
<evidence type="ECO:0000256" key="1">
    <source>
        <dbReference type="ARBA" id="ARBA00008416"/>
    </source>
</evidence>
<feature type="domain" description="Quercetin 2,3-dioxygenase C-terminal cupin" evidence="5">
    <location>
        <begin position="155"/>
        <end position="240"/>
    </location>
</feature>
<evidence type="ECO:0000313" key="7">
    <source>
        <dbReference type="Proteomes" id="UP001235303"/>
    </source>
</evidence>
<dbReference type="SUPFAM" id="SSF51182">
    <property type="entry name" value="RmlC-like cupins"/>
    <property type="match status" value="1"/>
</dbReference>
<dbReference type="Gene3D" id="2.60.120.10">
    <property type="entry name" value="Jelly Rolls"/>
    <property type="match status" value="2"/>
</dbReference>
<dbReference type="InterPro" id="IPR041602">
    <property type="entry name" value="Quercetinase_C"/>
</dbReference>
<dbReference type="Pfam" id="PF17954">
    <property type="entry name" value="Pirin_C_2"/>
    <property type="match status" value="1"/>
</dbReference>
<proteinExistence type="inferred from homology"/>
<evidence type="ECO:0000256" key="3">
    <source>
        <dbReference type="SAM" id="MobiDB-lite"/>
    </source>
</evidence>
<protein>
    <submittedName>
        <fullName evidence="6">Pirin family protein</fullName>
    </submittedName>
</protein>
<dbReference type="InterPro" id="IPR012093">
    <property type="entry name" value="Pirin"/>
</dbReference>
<comment type="similarity">
    <text evidence="1 2">Belongs to the pirin family.</text>
</comment>
<dbReference type="CDD" id="cd02910">
    <property type="entry name" value="cupin_Yhhw_N"/>
    <property type="match status" value="1"/>
</dbReference>
<dbReference type="PANTHER" id="PTHR43212:SF3">
    <property type="entry name" value="QUERCETIN 2,3-DIOXYGENASE"/>
    <property type="match status" value="1"/>
</dbReference>
<feature type="region of interest" description="Disordered" evidence="3">
    <location>
        <begin position="1"/>
        <end position="23"/>
    </location>
</feature>
<dbReference type="InterPro" id="IPR011051">
    <property type="entry name" value="RmlC_Cupin_sf"/>
</dbReference>